<dbReference type="EMBL" id="SJSM01000007">
    <property type="protein sequence ID" value="TCC96029.1"/>
    <property type="molecule type" value="Genomic_DNA"/>
</dbReference>
<dbReference type="RefSeq" id="WP_131609604.1">
    <property type="nucleotide sequence ID" value="NZ_SJSM01000007.1"/>
</dbReference>
<keyword evidence="5" id="KW-1185">Reference proteome</keyword>
<gene>
    <name evidence="4" type="ORF">EZ444_13345</name>
</gene>
<accession>A0A4R0N7F3</accession>
<dbReference type="Gene3D" id="2.60.120.1440">
    <property type="match status" value="1"/>
</dbReference>
<feature type="transmembrane region" description="Helical" evidence="1">
    <location>
        <begin position="58"/>
        <end position="79"/>
    </location>
</feature>
<dbReference type="PANTHER" id="PTHR30273:SF2">
    <property type="entry name" value="PROTEIN FECR"/>
    <property type="match status" value="1"/>
</dbReference>
<evidence type="ECO:0000259" key="3">
    <source>
        <dbReference type="Pfam" id="PF16344"/>
    </source>
</evidence>
<dbReference type="PIRSF" id="PIRSF018266">
    <property type="entry name" value="FecR"/>
    <property type="match status" value="1"/>
</dbReference>
<evidence type="ECO:0000313" key="5">
    <source>
        <dbReference type="Proteomes" id="UP000291117"/>
    </source>
</evidence>
<evidence type="ECO:0000313" key="4">
    <source>
        <dbReference type="EMBL" id="TCC96029.1"/>
    </source>
</evidence>
<feature type="domain" description="FecR protein" evidence="2">
    <location>
        <begin position="91"/>
        <end position="185"/>
    </location>
</feature>
<dbReference type="InterPro" id="IPR032508">
    <property type="entry name" value="FecR_C"/>
</dbReference>
<proteinExistence type="predicted"/>
<evidence type="ECO:0000259" key="2">
    <source>
        <dbReference type="Pfam" id="PF04773"/>
    </source>
</evidence>
<dbReference type="GO" id="GO:0016989">
    <property type="term" value="F:sigma factor antagonist activity"/>
    <property type="evidence" value="ECO:0007669"/>
    <property type="project" value="TreeGrafter"/>
</dbReference>
<dbReference type="Proteomes" id="UP000291117">
    <property type="component" value="Unassembled WGS sequence"/>
</dbReference>
<keyword evidence="1" id="KW-0812">Transmembrane</keyword>
<comment type="caution">
    <text evidence="4">The sequence shown here is derived from an EMBL/GenBank/DDBJ whole genome shotgun (WGS) entry which is preliminary data.</text>
</comment>
<dbReference type="InterPro" id="IPR012373">
    <property type="entry name" value="Ferrdict_sens_TM"/>
</dbReference>
<dbReference type="PANTHER" id="PTHR30273">
    <property type="entry name" value="PERIPLASMIC SIGNAL SENSOR AND SIGMA FACTOR ACTIVATOR FECR-RELATED"/>
    <property type="match status" value="1"/>
</dbReference>
<evidence type="ECO:0000256" key="1">
    <source>
        <dbReference type="SAM" id="Phobius"/>
    </source>
</evidence>
<name>A0A4R0N7F3_9SPHI</name>
<organism evidence="4 5">
    <name type="scientific">Pedobacter hiemivivus</name>
    <dbReference type="NCBI Taxonomy" id="2530454"/>
    <lineage>
        <taxon>Bacteria</taxon>
        <taxon>Pseudomonadati</taxon>
        <taxon>Bacteroidota</taxon>
        <taxon>Sphingobacteriia</taxon>
        <taxon>Sphingobacteriales</taxon>
        <taxon>Sphingobacteriaceae</taxon>
        <taxon>Pedobacter</taxon>
    </lineage>
</organism>
<keyword evidence="1" id="KW-0472">Membrane</keyword>
<sequence>MLENKREKELKEILKRYISHQASPTEVEAVDHWYDLLDVSEAKIQSLSQSKQPKIKSLYIWTSAACICLMTAFAAWFYVGPGVTPPLDMLISTAATERKEVTLTDGTVVMLNTGTELLVSGNFGKEERGVMLKGEAYFKVAKNPHKPFVIQSGQLSTRVLGTAFNISAYPDRERIKISVLTGVVRVSQVKGKSETILADQMSANQTISFFRKTGKFEMNSEDALLITSWKDNKLYIDNASIADIAEQLKGFYHLEVKDLSLASRKDRYTIRFNRESMKAVLEILTQLTKREFEYDNKQITIK</sequence>
<reference evidence="4 5" key="1">
    <citation type="submission" date="2019-02" db="EMBL/GenBank/DDBJ databases">
        <title>Pedobacter sp. RP-3-8 sp. nov., isolated from Arctic soil.</title>
        <authorList>
            <person name="Dahal R.H."/>
        </authorList>
    </citation>
    <scope>NUCLEOTIDE SEQUENCE [LARGE SCALE GENOMIC DNA]</scope>
    <source>
        <strain evidence="4 5">RP-3-8</strain>
    </source>
</reference>
<dbReference type="OrthoDB" id="1524389at2"/>
<dbReference type="InterPro" id="IPR006860">
    <property type="entry name" value="FecR"/>
</dbReference>
<protein>
    <submittedName>
        <fullName evidence="4">DUF4974 domain-containing protein</fullName>
    </submittedName>
</protein>
<dbReference type="AlphaFoldDB" id="A0A4R0N7F3"/>
<feature type="domain" description="Protein FecR C-terminal" evidence="3">
    <location>
        <begin position="233"/>
        <end position="301"/>
    </location>
</feature>
<keyword evidence="1" id="KW-1133">Transmembrane helix</keyword>
<dbReference type="Pfam" id="PF04773">
    <property type="entry name" value="FecR"/>
    <property type="match status" value="1"/>
</dbReference>
<dbReference type="Gene3D" id="3.55.50.30">
    <property type="match status" value="1"/>
</dbReference>
<dbReference type="Pfam" id="PF16344">
    <property type="entry name" value="FecR_C"/>
    <property type="match status" value="1"/>
</dbReference>